<protein>
    <submittedName>
        <fullName evidence="2">Uncharacterized protein</fullName>
    </submittedName>
</protein>
<comment type="caution">
    <text evidence="2">The sequence shown here is derived from an EMBL/GenBank/DDBJ whole genome shotgun (WGS) entry which is preliminary data.</text>
</comment>
<dbReference type="AlphaFoldDB" id="A0A5A9N6E2"/>
<proteinExistence type="predicted"/>
<dbReference type="EMBL" id="SOYY01000022">
    <property type="protein sequence ID" value="KAA0704559.1"/>
    <property type="molecule type" value="Genomic_DNA"/>
</dbReference>
<feature type="region of interest" description="Disordered" evidence="1">
    <location>
        <begin position="1"/>
        <end position="23"/>
    </location>
</feature>
<evidence type="ECO:0000256" key="1">
    <source>
        <dbReference type="SAM" id="MobiDB-lite"/>
    </source>
</evidence>
<keyword evidence="3" id="KW-1185">Reference proteome</keyword>
<name>A0A5A9N6E2_9TELE</name>
<gene>
    <name evidence="2" type="ORF">E1301_Tti017262</name>
</gene>
<reference evidence="2 3" key="1">
    <citation type="journal article" date="2019" name="Mol. Ecol. Resour.">
        <title>Chromosome-level genome assembly of Triplophysa tibetana, a fish adapted to the harsh high-altitude environment of the Tibetan Plateau.</title>
        <authorList>
            <person name="Yang X."/>
            <person name="Liu H."/>
            <person name="Ma Z."/>
            <person name="Zou Y."/>
            <person name="Zou M."/>
            <person name="Mao Y."/>
            <person name="Li X."/>
            <person name="Wang H."/>
            <person name="Chen T."/>
            <person name="Wang W."/>
            <person name="Yang R."/>
        </authorList>
    </citation>
    <scope>NUCLEOTIDE SEQUENCE [LARGE SCALE GENOMIC DNA]</scope>
    <source>
        <strain evidence="2">TTIB1903HZAU</strain>
        <tissue evidence="2">Muscle</tissue>
    </source>
</reference>
<evidence type="ECO:0000313" key="2">
    <source>
        <dbReference type="EMBL" id="KAA0704559.1"/>
    </source>
</evidence>
<evidence type="ECO:0000313" key="3">
    <source>
        <dbReference type="Proteomes" id="UP000324632"/>
    </source>
</evidence>
<organism evidence="2 3">
    <name type="scientific">Triplophysa tibetana</name>
    <dbReference type="NCBI Taxonomy" id="1572043"/>
    <lineage>
        <taxon>Eukaryota</taxon>
        <taxon>Metazoa</taxon>
        <taxon>Chordata</taxon>
        <taxon>Craniata</taxon>
        <taxon>Vertebrata</taxon>
        <taxon>Euteleostomi</taxon>
        <taxon>Actinopterygii</taxon>
        <taxon>Neopterygii</taxon>
        <taxon>Teleostei</taxon>
        <taxon>Ostariophysi</taxon>
        <taxon>Cypriniformes</taxon>
        <taxon>Nemacheilidae</taxon>
        <taxon>Triplophysa</taxon>
    </lineage>
</organism>
<sequence>MCGVRHVSKETCNWTGGEKQTETQRPIATDAGAVEQLLSVKRTTDDTQKQVPDGMLRVQAEVEQVQVRLTLIKWPWMKWIRTFKG</sequence>
<dbReference type="Proteomes" id="UP000324632">
    <property type="component" value="Chromosome 22"/>
</dbReference>
<accession>A0A5A9N6E2</accession>